<dbReference type="SMART" id="SM00238">
    <property type="entry name" value="BIR"/>
    <property type="match status" value="2"/>
</dbReference>
<dbReference type="Proteomes" id="UP000663877">
    <property type="component" value="Unassembled WGS sequence"/>
</dbReference>
<dbReference type="InterPro" id="IPR001370">
    <property type="entry name" value="BIR_rpt"/>
</dbReference>
<dbReference type="OrthoDB" id="2196114at2759"/>
<dbReference type="PROSITE" id="PS50143">
    <property type="entry name" value="BIR_REPEAT_2"/>
    <property type="match status" value="2"/>
</dbReference>
<dbReference type="GO" id="GO:0005737">
    <property type="term" value="C:cytoplasm"/>
    <property type="evidence" value="ECO:0007669"/>
    <property type="project" value="TreeGrafter"/>
</dbReference>
<dbReference type="AlphaFoldDB" id="A0A814ARM7"/>
<comment type="caution">
    <text evidence="1">The sequence shown here is derived from an EMBL/GenBank/DDBJ whole genome shotgun (WGS) entry which is preliminary data.</text>
</comment>
<accession>A0A814ARM7</accession>
<dbReference type="Proteomes" id="UP000663832">
    <property type="component" value="Unassembled WGS sequence"/>
</dbReference>
<evidence type="ECO:0000313" key="1">
    <source>
        <dbReference type="EMBL" id="CAF0918010.1"/>
    </source>
</evidence>
<dbReference type="EMBL" id="CAJNOM010000048">
    <property type="protein sequence ID" value="CAF0918010.1"/>
    <property type="molecule type" value="Genomic_DNA"/>
</dbReference>
<dbReference type="Gene3D" id="1.10.1170.10">
    <property type="entry name" value="Inhibitor Of Apoptosis Protein (2mihbC-IAP-1), Chain A"/>
    <property type="match status" value="2"/>
</dbReference>
<organism evidence="1 3">
    <name type="scientific">Adineta steineri</name>
    <dbReference type="NCBI Taxonomy" id="433720"/>
    <lineage>
        <taxon>Eukaryota</taxon>
        <taxon>Metazoa</taxon>
        <taxon>Spiralia</taxon>
        <taxon>Gnathifera</taxon>
        <taxon>Rotifera</taxon>
        <taxon>Eurotatoria</taxon>
        <taxon>Bdelloidea</taxon>
        <taxon>Adinetida</taxon>
        <taxon>Adinetidae</taxon>
        <taxon>Adineta</taxon>
    </lineage>
</organism>
<dbReference type="PANTHER" id="PTHR10044:SF139">
    <property type="entry name" value="DEATH-ASSOCIATED INHIBITOR OF APOPTOSIS 2"/>
    <property type="match status" value="1"/>
</dbReference>
<evidence type="ECO:0000313" key="2">
    <source>
        <dbReference type="EMBL" id="CAF0982858.1"/>
    </source>
</evidence>
<sequence length="273" mass="31735">MLTEKRDVCEEALKLCSQFKSYGVHPVSRMKAAGFQYTGDKDTARCNNCDIEVSEWTREMNPFFIHLERSPNCSFVRSLQLKYKSTLSSEENSTKRQKMETDNNQYNQQKKLIESNTFQQVRQRTFSHWLHQTTPTKEQMIHAGFFCTNVGDRVICMYCNLICQQWEKDTDDPIEVHKILSPKCPYVLSLPLQEETSLVVIANGISTDNNNNQTTCTPTTINNQPSQPIDDNLLSRLVTARLDLPISQQLLNQNFKLSIIKRCWEDQLRLKRE</sequence>
<dbReference type="Pfam" id="PF00653">
    <property type="entry name" value="BIR"/>
    <property type="match status" value="2"/>
</dbReference>
<dbReference type="InterPro" id="IPR050784">
    <property type="entry name" value="IAP"/>
</dbReference>
<name>A0A814ARM7_9BILA</name>
<dbReference type="EMBL" id="CAJNOI010000064">
    <property type="protein sequence ID" value="CAF0982858.1"/>
    <property type="molecule type" value="Genomic_DNA"/>
</dbReference>
<dbReference type="SUPFAM" id="SSF57924">
    <property type="entry name" value="Inhibitor of apoptosis (IAP) repeat"/>
    <property type="match status" value="2"/>
</dbReference>
<gene>
    <name evidence="2" type="ORF">BJG266_LOCUS14969</name>
    <name evidence="1" type="ORF">QVE165_LOCUS10381</name>
</gene>
<proteinExistence type="predicted"/>
<protein>
    <submittedName>
        <fullName evidence="1">Uncharacterized protein</fullName>
    </submittedName>
</protein>
<keyword evidence="3" id="KW-1185">Reference proteome</keyword>
<dbReference type="GO" id="GO:0005634">
    <property type="term" value="C:nucleus"/>
    <property type="evidence" value="ECO:0007669"/>
    <property type="project" value="TreeGrafter"/>
</dbReference>
<dbReference type="PANTHER" id="PTHR10044">
    <property type="entry name" value="INHIBITOR OF APOPTOSIS"/>
    <property type="match status" value="1"/>
</dbReference>
<evidence type="ECO:0000313" key="3">
    <source>
        <dbReference type="Proteomes" id="UP000663832"/>
    </source>
</evidence>
<reference evidence="1" key="1">
    <citation type="submission" date="2021-02" db="EMBL/GenBank/DDBJ databases">
        <authorList>
            <person name="Nowell W R."/>
        </authorList>
    </citation>
    <scope>NUCLEOTIDE SEQUENCE</scope>
</reference>
<dbReference type="CDD" id="cd00022">
    <property type="entry name" value="BIR"/>
    <property type="match status" value="1"/>
</dbReference>